<feature type="transmembrane region" description="Helical" evidence="8">
    <location>
        <begin position="290"/>
        <end position="312"/>
    </location>
</feature>
<dbReference type="EMBL" id="AYKG01000051">
    <property type="protein sequence ID" value="ROO25220.1"/>
    <property type="molecule type" value="Genomic_DNA"/>
</dbReference>
<evidence type="ECO:0000256" key="7">
    <source>
        <dbReference type="PIRSR" id="PIRSR600715-1"/>
    </source>
</evidence>
<dbReference type="InterPro" id="IPR000715">
    <property type="entry name" value="Glycosyl_transferase_4"/>
</dbReference>
<feature type="transmembrane region" description="Helical" evidence="8">
    <location>
        <begin position="212"/>
        <end position="232"/>
    </location>
</feature>
<keyword evidence="6 8" id="KW-0472">Membrane</keyword>
<evidence type="ECO:0000256" key="4">
    <source>
        <dbReference type="ARBA" id="ARBA00022692"/>
    </source>
</evidence>
<protein>
    <submittedName>
        <fullName evidence="9">UDP-phosphate alpha-N-acetylglucosaminyl 1-phosphate transferase</fullName>
    </submittedName>
</protein>
<sequence>MGLFLPAFIAFALCSALILMLWPLCLSTGHVDHPGGRKKHDFSTPLSGGIAISVSILVGGLFWVPSLEFAGFTVGVGTLLLLGALDDRRHVSALVRLALQTLAVVVGMCLLGDVQIEQLGNLGGWGRIALDQWSVAFTIFGAVGVINAVNMIDGMDGLAGGFAAVLMAVLLGVGALTQSGATVLLWLSLGSVLGFLVFNLRMPWQKRARVFLGDAGSLVLGFILVWFAVDASQPPDAIIHPIAVVWLFGLPLCDTVYLMTSRLLKRQSPFTADRFHYHHLLQRRGLTPGYALYAWLFTAACFMAVGVLGSLFGVADYWLFYGFLLAFGLYSMSVTTLWKKVPVRRLKQKVKARASS</sequence>
<feature type="transmembrane region" description="Helical" evidence="8">
    <location>
        <begin position="97"/>
        <end position="116"/>
    </location>
</feature>
<evidence type="ECO:0000256" key="3">
    <source>
        <dbReference type="ARBA" id="ARBA00022679"/>
    </source>
</evidence>
<keyword evidence="10" id="KW-1185">Reference proteome</keyword>
<dbReference type="GO" id="GO:0005886">
    <property type="term" value="C:plasma membrane"/>
    <property type="evidence" value="ECO:0007669"/>
    <property type="project" value="UniProtKB-SubCell"/>
</dbReference>
<dbReference type="GO" id="GO:0046872">
    <property type="term" value="F:metal ion binding"/>
    <property type="evidence" value="ECO:0007669"/>
    <property type="project" value="UniProtKB-KW"/>
</dbReference>
<dbReference type="OrthoDB" id="9783652at2"/>
<dbReference type="FunCoup" id="A0A423PI08">
    <property type="interactions" value="264"/>
</dbReference>
<dbReference type="InterPro" id="IPR018480">
    <property type="entry name" value="PNAcMuramoyl-5peptid_Trfase_CS"/>
</dbReference>
<feature type="transmembrane region" description="Helical" evidence="8">
    <location>
        <begin position="183"/>
        <end position="200"/>
    </location>
</feature>
<feature type="transmembrane region" description="Helical" evidence="8">
    <location>
        <begin position="46"/>
        <end position="63"/>
    </location>
</feature>
<feature type="transmembrane region" description="Helical" evidence="8">
    <location>
        <begin position="6"/>
        <end position="25"/>
    </location>
</feature>
<keyword evidence="7" id="KW-0479">Metal-binding</keyword>
<feature type="binding site" evidence="7">
    <location>
        <position position="214"/>
    </location>
    <ligand>
        <name>Mg(2+)</name>
        <dbReference type="ChEBI" id="CHEBI:18420"/>
    </ligand>
</feature>
<name>A0A423PI08_9GAMM</name>
<dbReference type="GO" id="GO:0071555">
    <property type="term" value="P:cell wall organization"/>
    <property type="evidence" value="ECO:0007669"/>
    <property type="project" value="TreeGrafter"/>
</dbReference>
<dbReference type="Pfam" id="PF00953">
    <property type="entry name" value="Glycos_transf_4"/>
    <property type="match status" value="1"/>
</dbReference>
<keyword evidence="3 9" id="KW-0808">Transferase</keyword>
<comment type="subcellular location">
    <subcellularLocation>
        <location evidence="1">Cell membrane</location>
        <topology evidence="1">Multi-pass membrane protein</topology>
    </subcellularLocation>
</comment>
<keyword evidence="5 8" id="KW-1133">Transmembrane helix</keyword>
<dbReference type="InParanoid" id="A0A423PI08"/>
<dbReference type="Proteomes" id="UP000285310">
    <property type="component" value="Unassembled WGS sequence"/>
</dbReference>
<feature type="transmembrane region" description="Helical" evidence="8">
    <location>
        <begin position="158"/>
        <end position="177"/>
    </location>
</feature>
<dbReference type="AlphaFoldDB" id="A0A423PI08"/>
<evidence type="ECO:0000256" key="6">
    <source>
        <dbReference type="ARBA" id="ARBA00023136"/>
    </source>
</evidence>
<keyword evidence="4 8" id="KW-0812">Transmembrane</keyword>
<evidence type="ECO:0000256" key="2">
    <source>
        <dbReference type="ARBA" id="ARBA00022475"/>
    </source>
</evidence>
<dbReference type="GO" id="GO:0016780">
    <property type="term" value="F:phosphotransferase activity, for other substituted phosphate groups"/>
    <property type="evidence" value="ECO:0007669"/>
    <property type="project" value="InterPro"/>
</dbReference>
<comment type="caution">
    <text evidence="9">The sequence shown here is derived from an EMBL/GenBank/DDBJ whole genome shotgun (WGS) entry which is preliminary data.</text>
</comment>
<gene>
    <name evidence="9" type="ORF">SAJA_13290</name>
</gene>
<feature type="binding site" evidence="7">
    <location>
        <position position="150"/>
    </location>
    <ligand>
        <name>Mg(2+)</name>
        <dbReference type="ChEBI" id="CHEBI:18420"/>
    </ligand>
</feature>
<evidence type="ECO:0000313" key="10">
    <source>
        <dbReference type="Proteomes" id="UP000285310"/>
    </source>
</evidence>
<dbReference type="GO" id="GO:0009103">
    <property type="term" value="P:lipopolysaccharide biosynthetic process"/>
    <property type="evidence" value="ECO:0007669"/>
    <property type="project" value="TreeGrafter"/>
</dbReference>
<comment type="cofactor">
    <cofactor evidence="7">
        <name>Mg(2+)</name>
        <dbReference type="ChEBI" id="CHEBI:18420"/>
    </cofactor>
</comment>
<keyword evidence="7" id="KW-0460">Magnesium</keyword>
<dbReference type="PANTHER" id="PTHR22926:SF3">
    <property type="entry name" value="UNDECAPRENYL-PHOSPHATE ALPHA-N-ACETYLGLUCOSAMINYL 1-PHOSPHATE TRANSFERASE"/>
    <property type="match status" value="1"/>
</dbReference>
<accession>A0A423PI08</accession>
<organism evidence="9 10">
    <name type="scientific">Salinisphaera japonica YTM-1</name>
    <dbReference type="NCBI Taxonomy" id="1209778"/>
    <lineage>
        <taxon>Bacteria</taxon>
        <taxon>Pseudomonadati</taxon>
        <taxon>Pseudomonadota</taxon>
        <taxon>Gammaproteobacteria</taxon>
        <taxon>Salinisphaerales</taxon>
        <taxon>Salinisphaeraceae</taxon>
        <taxon>Salinisphaera</taxon>
    </lineage>
</organism>
<dbReference type="RefSeq" id="WP_123659118.1">
    <property type="nucleotide sequence ID" value="NZ_AYKG01000051.1"/>
</dbReference>
<dbReference type="GO" id="GO:0044038">
    <property type="term" value="P:cell wall macromolecule biosynthetic process"/>
    <property type="evidence" value="ECO:0007669"/>
    <property type="project" value="TreeGrafter"/>
</dbReference>
<dbReference type="PROSITE" id="PS01348">
    <property type="entry name" value="MRAY_2"/>
    <property type="match status" value="1"/>
</dbReference>
<feature type="transmembrane region" description="Helical" evidence="8">
    <location>
        <begin position="238"/>
        <end position="259"/>
    </location>
</feature>
<dbReference type="CDD" id="cd06853">
    <property type="entry name" value="GT_WecA_like"/>
    <property type="match status" value="1"/>
</dbReference>
<feature type="transmembrane region" description="Helical" evidence="8">
    <location>
        <begin position="69"/>
        <end position="85"/>
    </location>
</feature>
<proteinExistence type="predicted"/>
<evidence type="ECO:0000313" key="9">
    <source>
        <dbReference type="EMBL" id="ROO25220.1"/>
    </source>
</evidence>
<evidence type="ECO:0000256" key="5">
    <source>
        <dbReference type="ARBA" id="ARBA00022989"/>
    </source>
</evidence>
<feature type="transmembrane region" description="Helical" evidence="8">
    <location>
        <begin position="318"/>
        <end position="338"/>
    </location>
</feature>
<evidence type="ECO:0000256" key="1">
    <source>
        <dbReference type="ARBA" id="ARBA00004651"/>
    </source>
</evidence>
<evidence type="ECO:0000256" key="8">
    <source>
        <dbReference type="SAM" id="Phobius"/>
    </source>
</evidence>
<feature type="transmembrane region" description="Helical" evidence="8">
    <location>
        <begin position="128"/>
        <end position="146"/>
    </location>
</feature>
<reference evidence="9 10" key="1">
    <citation type="submission" date="2013-10" db="EMBL/GenBank/DDBJ databases">
        <title>Salinisphaera japonica YTM-1 Genome Sequencing.</title>
        <authorList>
            <person name="Lai Q."/>
            <person name="Li C."/>
            <person name="Shao Z."/>
        </authorList>
    </citation>
    <scope>NUCLEOTIDE SEQUENCE [LARGE SCALE GENOMIC DNA]</scope>
    <source>
        <strain evidence="9 10">YTM-1</strain>
    </source>
</reference>
<keyword evidence="2" id="KW-1003">Cell membrane</keyword>
<dbReference type="PANTHER" id="PTHR22926">
    <property type="entry name" value="PHOSPHO-N-ACETYLMURAMOYL-PENTAPEPTIDE-TRANSFERASE"/>
    <property type="match status" value="1"/>
</dbReference>